<keyword evidence="6" id="KW-1185">Reference proteome</keyword>
<proteinExistence type="predicted"/>
<evidence type="ECO:0000313" key="5">
    <source>
        <dbReference type="Proteomes" id="UP000216107"/>
    </source>
</evidence>
<reference evidence="3 6" key="1">
    <citation type="submission" date="2016-08" db="EMBL/GenBank/DDBJ databases">
        <title>Candidatus Dactylopiibacterium carminicum genome sequence.</title>
        <authorList>
            <person name="Ramirez-Puebla S.T."/>
            <person name="Ormeno-Orrillo E."/>
            <person name="Vera-Ponce De Leon A."/>
            <person name="Luis L."/>
            <person name="Sanchez-Flores A."/>
            <person name="Monica R."/>
            <person name="Martinez-Romero E."/>
        </authorList>
    </citation>
    <scope>NUCLEOTIDE SEQUENCE [LARGE SCALE GENOMIC DNA]</scope>
    <source>
        <strain evidence="3">END1</strain>
    </source>
</reference>
<evidence type="ECO:0000256" key="1">
    <source>
        <dbReference type="SAM" id="SignalP"/>
    </source>
</evidence>
<dbReference type="Gene3D" id="3.40.50.10610">
    <property type="entry name" value="ABC-type transport auxiliary lipoprotein component"/>
    <property type="match status" value="1"/>
</dbReference>
<dbReference type="PROSITE" id="PS51257">
    <property type="entry name" value="PROKAR_LIPOPROTEIN"/>
    <property type="match status" value="1"/>
</dbReference>
<dbReference type="Proteomes" id="UP000623509">
    <property type="component" value="Unassembled WGS sequence"/>
</dbReference>
<keyword evidence="1" id="KW-0732">Signal</keyword>
<dbReference type="EMBL" id="MDUX01000039">
    <property type="protein sequence ID" value="KAF7598716.1"/>
    <property type="molecule type" value="Genomic_DNA"/>
</dbReference>
<feature type="chain" id="PRO_5012605741" description="ABC-type transport auxiliary lipoprotein component domain-containing protein" evidence="1">
    <location>
        <begin position="19"/>
        <end position="193"/>
    </location>
</feature>
<dbReference type="AlphaFoldDB" id="A0A272ER80"/>
<dbReference type="RefSeq" id="WP_095525051.1">
    <property type="nucleotide sequence ID" value="NZ_MDUX01000039.1"/>
</dbReference>
<feature type="domain" description="ABC-type transport auxiliary lipoprotein component" evidence="2">
    <location>
        <begin position="28"/>
        <end position="184"/>
    </location>
</feature>
<dbReference type="OrthoDB" id="1494661at2"/>
<dbReference type="InterPro" id="IPR005586">
    <property type="entry name" value="ABC_trans_aux"/>
</dbReference>
<evidence type="ECO:0000313" key="3">
    <source>
        <dbReference type="EMBL" id="KAF7598716.1"/>
    </source>
</evidence>
<feature type="signal peptide" evidence="1">
    <location>
        <begin position="1"/>
        <end position="18"/>
    </location>
</feature>
<evidence type="ECO:0000313" key="4">
    <source>
        <dbReference type="EMBL" id="PAS92627.1"/>
    </source>
</evidence>
<evidence type="ECO:0000313" key="6">
    <source>
        <dbReference type="Proteomes" id="UP000623509"/>
    </source>
</evidence>
<reference evidence="4 5" key="2">
    <citation type="submission" date="2017-07" db="EMBL/GenBank/DDBJ databases">
        <title>Candidatus Dactylopiibacterium carminicum, a nitrogen-fixing symbiont of the cochineal insect Dactylopius coccus and Dactylopius opuntiae (Hemiptera: Coccoidea: Dactylopiidae).</title>
        <authorList>
            <person name="Vera A."/>
        </authorList>
    </citation>
    <scope>NUCLEOTIDE SEQUENCE [LARGE SCALE GENOMIC DNA]</scope>
    <source>
        <strain evidence="4 5">NFDCM</strain>
    </source>
</reference>
<comment type="caution">
    <text evidence="4">The sequence shown here is derived from an EMBL/GenBank/DDBJ whole genome shotgun (WGS) entry which is preliminary data.</text>
</comment>
<protein>
    <recommendedName>
        <fullName evidence="2">ABC-type transport auxiliary lipoprotein component domain-containing protein</fullName>
    </recommendedName>
</protein>
<evidence type="ECO:0000259" key="2">
    <source>
        <dbReference type="Pfam" id="PF03886"/>
    </source>
</evidence>
<sequence length="193" mass="21171">MKRLLPPIACLLLAACSATPPQPLRLHQLSAQTTPANGAQTLPYNLGIGPLTWPPYLDHRPLVRRENAGSLRLAENDRWVEPLDVNFLRVLRENLARSLTPQRLQAHPWALNDVPAVSVPLEILQFDSDIHGETVLRARWRVIVGKRSGPERNSEYRVSTGSGNAPAVVAAQSEALARLATDIAAALPSRLPE</sequence>
<dbReference type="SUPFAM" id="SSF159594">
    <property type="entry name" value="XCC0632-like"/>
    <property type="match status" value="1"/>
</dbReference>
<dbReference type="EMBL" id="NMRN01000033">
    <property type="protein sequence ID" value="PAS92627.1"/>
    <property type="molecule type" value="Genomic_DNA"/>
</dbReference>
<name>A0A272ER80_9RHOO</name>
<dbReference type="Proteomes" id="UP000216107">
    <property type="component" value="Unassembled WGS sequence"/>
</dbReference>
<accession>A0A272ER80</accession>
<dbReference type="Pfam" id="PF03886">
    <property type="entry name" value="ABC_trans_aux"/>
    <property type="match status" value="1"/>
</dbReference>
<organism evidence="4 5">
    <name type="scientific">Candidatus Dactylopiibacterium carminicum</name>
    <dbReference type="NCBI Taxonomy" id="857335"/>
    <lineage>
        <taxon>Bacteria</taxon>
        <taxon>Pseudomonadati</taxon>
        <taxon>Pseudomonadota</taxon>
        <taxon>Betaproteobacteria</taxon>
        <taxon>Rhodocyclales</taxon>
        <taxon>Rhodocyclaceae</taxon>
        <taxon>Candidatus Dactylopiibacterium</taxon>
    </lineage>
</organism>
<gene>
    <name evidence="3" type="ORF">BGI27_11625</name>
    <name evidence="4" type="ORF">CGU29_10710</name>
</gene>